<dbReference type="PANTHER" id="PTHR11909">
    <property type="entry name" value="CASEIN KINASE-RELATED"/>
    <property type="match status" value="1"/>
</dbReference>
<dbReference type="AlphaFoldDB" id="A0A1B0GIE4"/>
<dbReference type="InterPro" id="IPR011009">
    <property type="entry name" value="Kinase-like_dom_sf"/>
</dbReference>
<evidence type="ECO:0000259" key="2">
    <source>
        <dbReference type="PROSITE" id="PS50011"/>
    </source>
</evidence>
<protein>
    <recommendedName>
        <fullName evidence="1">non-specific serine/threonine protein kinase</fullName>
        <ecNumber evidence="1">2.7.11.1</ecNumber>
    </recommendedName>
</protein>
<dbReference type="EnsemblMetazoa" id="LLOJ004379-RA">
    <property type="protein sequence ID" value="LLOJ004379-PA"/>
    <property type="gene ID" value="LLOJ004379"/>
</dbReference>
<dbReference type="PROSITE" id="PS00108">
    <property type="entry name" value="PROTEIN_KINASE_ST"/>
    <property type="match status" value="1"/>
</dbReference>
<dbReference type="EMBL" id="AJWK01013786">
    <property type="status" value="NOT_ANNOTATED_CDS"/>
    <property type="molecule type" value="Genomic_DNA"/>
</dbReference>
<sequence>MAHLVEIHCLMNAGRCSVEGQTLPPGMPKYIASGSHTFGRQRYRFLILERYTFNLNSIVREHHVIDQKNILVIACQILDILQHLHDNGYAHSDIKAENLMIGKETKTIPATNGLRRGRNENHPNGMFEDGYSNHIPGKFVRRAEKITYNRLWHRLRPLKTINYCVDDTDSDSASNYSDDFDEETQWEVKPKARAVAQKTVTVDRIYLIDFGLASKFVDSQGVHRPFCIDQRRAHDGTLEFTSRDAHLGAHSRRSDLECLGYNLVYWSEGFLPWKLDSEVINQQQNLERVHHMKEHFMMDVVAMLEHVYGKGVPKYLGTYLTYVNNLTYCEEPDYAYCRKIFVDEFRRLGGGNTEEDMQLNLSEMRSNKAYEGQRMAKAIEAKIRDYKQRQENGLKETPSVHLKNLRSKKVTNGEKHPKASAWTDIVNTDPDLVVKDRTDREFSLIEDLDTPVVNKYRGRPTYAILEMERRILEKSLCADTPNAAAVCASAQRTKRPVEAAKPTSTATAAAAVVQQSPAAVRVHRRKSGLRAVIKPTRKSLLSGTKVTKKREKRQKKKLMRLINADGGKVAKRPATRSILKKMEDLIDVKGTSSEKRPTFRG</sequence>
<dbReference type="InterPro" id="IPR008271">
    <property type="entry name" value="Ser/Thr_kinase_AS"/>
</dbReference>
<accession>A0A1B0GIE4</accession>
<dbReference type="InterPro" id="IPR050235">
    <property type="entry name" value="CK1_Ser-Thr_kinase"/>
</dbReference>
<dbReference type="VEuPathDB" id="VectorBase:LLOJ004379"/>
<dbReference type="PROSITE" id="PS50011">
    <property type="entry name" value="PROTEIN_KINASE_DOM"/>
    <property type="match status" value="1"/>
</dbReference>
<keyword evidence="4" id="KW-1185">Reference proteome</keyword>
<dbReference type="SUPFAM" id="SSF56112">
    <property type="entry name" value="Protein kinase-like (PK-like)"/>
    <property type="match status" value="1"/>
</dbReference>
<proteinExistence type="predicted"/>
<evidence type="ECO:0000313" key="4">
    <source>
        <dbReference type="Proteomes" id="UP000092461"/>
    </source>
</evidence>
<dbReference type="EMBL" id="AJWK01013785">
    <property type="status" value="NOT_ANNOTATED_CDS"/>
    <property type="molecule type" value="Genomic_DNA"/>
</dbReference>
<dbReference type="GO" id="GO:0004674">
    <property type="term" value="F:protein serine/threonine kinase activity"/>
    <property type="evidence" value="ECO:0007669"/>
    <property type="project" value="UniProtKB-EC"/>
</dbReference>
<dbReference type="InterPro" id="IPR000719">
    <property type="entry name" value="Prot_kinase_dom"/>
</dbReference>
<dbReference type="Pfam" id="PF00069">
    <property type="entry name" value="Pkinase"/>
    <property type="match status" value="1"/>
</dbReference>
<feature type="domain" description="Protein kinase" evidence="2">
    <location>
        <begin position="1"/>
        <end position="359"/>
    </location>
</feature>
<dbReference type="Gene3D" id="1.10.510.10">
    <property type="entry name" value="Transferase(Phosphotransferase) domain 1"/>
    <property type="match status" value="2"/>
</dbReference>
<dbReference type="GO" id="GO:0005524">
    <property type="term" value="F:ATP binding"/>
    <property type="evidence" value="ECO:0007669"/>
    <property type="project" value="InterPro"/>
</dbReference>
<evidence type="ECO:0000313" key="3">
    <source>
        <dbReference type="EnsemblMetazoa" id="LLOJ004379-PA"/>
    </source>
</evidence>
<organism evidence="3 4">
    <name type="scientific">Lutzomyia longipalpis</name>
    <name type="common">Sand fly</name>
    <dbReference type="NCBI Taxonomy" id="7200"/>
    <lineage>
        <taxon>Eukaryota</taxon>
        <taxon>Metazoa</taxon>
        <taxon>Ecdysozoa</taxon>
        <taxon>Arthropoda</taxon>
        <taxon>Hexapoda</taxon>
        <taxon>Insecta</taxon>
        <taxon>Pterygota</taxon>
        <taxon>Neoptera</taxon>
        <taxon>Endopterygota</taxon>
        <taxon>Diptera</taxon>
        <taxon>Nematocera</taxon>
        <taxon>Psychodoidea</taxon>
        <taxon>Psychodidae</taxon>
        <taxon>Lutzomyia</taxon>
        <taxon>Lutzomyia</taxon>
    </lineage>
</organism>
<dbReference type="Proteomes" id="UP000092461">
    <property type="component" value="Unassembled WGS sequence"/>
</dbReference>
<dbReference type="VEuPathDB" id="VectorBase:LLONM1_005994"/>
<dbReference type="EMBL" id="AJWK01013787">
    <property type="status" value="NOT_ANNOTATED_CDS"/>
    <property type="molecule type" value="Genomic_DNA"/>
</dbReference>
<reference evidence="3" key="1">
    <citation type="submission" date="2020-05" db="UniProtKB">
        <authorList>
            <consortium name="EnsemblMetazoa"/>
        </authorList>
    </citation>
    <scope>IDENTIFICATION</scope>
    <source>
        <strain evidence="3">Jacobina</strain>
    </source>
</reference>
<evidence type="ECO:0000256" key="1">
    <source>
        <dbReference type="ARBA" id="ARBA00012513"/>
    </source>
</evidence>
<dbReference type="EC" id="2.7.11.1" evidence="1"/>
<name>A0A1B0GIE4_LUTLO</name>